<dbReference type="SUPFAM" id="SSF81606">
    <property type="entry name" value="PP2C-like"/>
    <property type="match status" value="1"/>
</dbReference>
<dbReference type="InterPro" id="IPR001932">
    <property type="entry name" value="PPM-type_phosphatase-like_dom"/>
</dbReference>
<dbReference type="EMBL" id="CP030032">
    <property type="protein sequence ID" value="AWV91270.1"/>
    <property type="molecule type" value="Genomic_DNA"/>
</dbReference>
<name>A0A2Z4FQQ4_9DELT</name>
<dbReference type="RefSeq" id="WP_111337394.1">
    <property type="nucleotide sequence ID" value="NZ_CP030032.1"/>
</dbReference>
<proteinExistence type="predicted"/>
<protein>
    <recommendedName>
        <fullName evidence="1">PPM-type phosphatase domain-containing protein</fullName>
    </recommendedName>
</protein>
<dbReference type="AlphaFoldDB" id="A0A2Z4FQQ4"/>
<sequence length="462" mass="50081">MTSALQPSAQLLDTPPPSAQPFTDELWACVEREKAIHGLQNLVRAIKRYHRRGLELRGVNRQDLALDAASGTLYLVAAPRCRAVEDRSMSGLAAESIWRDGRLVGELAYENFMGETYPGGHQMAALLQDRATMAEIGLLHPGLPQLVATCVSPYGELAMLDINDLSDALEQLRREVLRKFTYRVGARSTVGNYVFRRNNQDSCAYVLMESSLGSMTQSVGFFCVADGIGGIHDGERASALAAQSACRAFGRAMAHYGGEEIARRPGDFARAIVHITSQRLALEGEFAPEKNRGGTTFTCLILAGNRAGVGHAGDSRAVLIRDGALLAITRDHTLASIFKELGEPPTNPEQADTNSRTISRFLSTSMELEPSRVDGISPAFATSLSDAPVDLTQMNHIGFEVRPNDLFLLTSDGVHDELSAERLGQLVAMHATAPQKLVDALINQALRQVGRDNATAMAIRVE</sequence>
<dbReference type="KEGG" id="bsed:DN745_18825"/>
<dbReference type="GO" id="GO:0004722">
    <property type="term" value="F:protein serine/threonine phosphatase activity"/>
    <property type="evidence" value="ECO:0007669"/>
    <property type="project" value="InterPro"/>
</dbReference>
<dbReference type="Proteomes" id="UP000249799">
    <property type="component" value="Chromosome"/>
</dbReference>
<dbReference type="InterPro" id="IPR036457">
    <property type="entry name" value="PPM-type-like_dom_sf"/>
</dbReference>
<evidence type="ECO:0000313" key="2">
    <source>
        <dbReference type="EMBL" id="AWV91270.1"/>
    </source>
</evidence>
<dbReference type="Gene3D" id="3.60.40.10">
    <property type="entry name" value="PPM-type phosphatase domain"/>
    <property type="match status" value="1"/>
</dbReference>
<feature type="domain" description="PPM-type phosphatase" evidence="1">
    <location>
        <begin position="183"/>
        <end position="461"/>
    </location>
</feature>
<dbReference type="PROSITE" id="PS51746">
    <property type="entry name" value="PPM_2"/>
    <property type="match status" value="1"/>
</dbReference>
<dbReference type="Pfam" id="PF13672">
    <property type="entry name" value="PP2C_2"/>
    <property type="match status" value="1"/>
</dbReference>
<dbReference type="SMART" id="SM00331">
    <property type="entry name" value="PP2C_SIG"/>
    <property type="match status" value="1"/>
</dbReference>
<keyword evidence="3" id="KW-1185">Reference proteome</keyword>
<dbReference type="InterPro" id="IPR015655">
    <property type="entry name" value="PP2C"/>
</dbReference>
<evidence type="ECO:0000259" key="1">
    <source>
        <dbReference type="PROSITE" id="PS51746"/>
    </source>
</evidence>
<reference evidence="2 3" key="1">
    <citation type="submission" date="2018-06" db="EMBL/GenBank/DDBJ databases">
        <title>Lujinxingia sediminis gen. nov. sp. nov., a new facultative anaerobic member of the class Deltaproteobacteria, and proposal of Lujinxingaceae fam. nov.</title>
        <authorList>
            <person name="Guo L.-Y."/>
            <person name="Li C.-M."/>
            <person name="Wang S."/>
            <person name="Du Z.-J."/>
        </authorList>
    </citation>
    <scope>NUCLEOTIDE SEQUENCE [LARGE SCALE GENOMIC DNA]</scope>
    <source>
        <strain evidence="2 3">FA350</strain>
    </source>
</reference>
<dbReference type="PANTHER" id="PTHR47992">
    <property type="entry name" value="PROTEIN PHOSPHATASE"/>
    <property type="match status" value="1"/>
</dbReference>
<organism evidence="2 3">
    <name type="scientific">Bradymonas sediminis</name>
    <dbReference type="NCBI Taxonomy" id="1548548"/>
    <lineage>
        <taxon>Bacteria</taxon>
        <taxon>Deltaproteobacteria</taxon>
        <taxon>Bradymonadales</taxon>
        <taxon>Bradymonadaceae</taxon>
        <taxon>Bradymonas</taxon>
    </lineage>
</organism>
<dbReference type="CDD" id="cd00143">
    <property type="entry name" value="PP2Cc"/>
    <property type="match status" value="1"/>
</dbReference>
<dbReference type="OrthoDB" id="9801841at2"/>
<accession>A0A2Z4FQQ4</accession>
<dbReference type="SMART" id="SM00332">
    <property type="entry name" value="PP2Cc"/>
    <property type="match status" value="1"/>
</dbReference>
<evidence type="ECO:0000313" key="3">
    <source>
        <dbReference type="Proteomes" id="UP000249799"/>
    </source>
</evidence>
<gene>
    <name evidence="2" type="ORF">DN745_18825</name>
</gene>